<dbReference type="Gene3D" id="3.30.110.170">
    <property type="entry name" value="Protein of unknown function (DUF541), domain 1"/>
    <property type="match status" value="1"/>
</dbReference>
<dbReference type="Pfam" id="PF04402">
    <property type="entry name" value="SIMPL"/>
    <property type="match status" value="1"/>
</dbReference>
<dbReference type="PANTHER" id="PTHR34387">
    <property type="entry name" value="SLR1258 PROTEIN"/>
    <property type="match status" value="1"/>
</dbReference>
<keyword evidence="2" id="KW-1185">Reference proteome</keyword>
<organism evidence="1 2">
    <name type="scientific">Jeotgalibaca porci</name>
    <dbReference type="NCBI Taxonomy" id="1868793"/>
    <lineage>
        <taxon>Bacteria</taxon>
        <taxon>Bacillati</taxon>
        <taxon>Bacillota</taxon>
        <taxon>Bacilli</taxon>
        <taxon>Lactobacillales</taxon>
        <taxon>Carnobacteriaceae</taxon>
        <taxon>Jeotgalibaca</taxon>
    </lineage>
</organism>
<dbReference type="GO" id="GO:0006974">
    <property type="term" value="P:DNA damage response"/>
    <property type="evidence" value="ECO:0007669"/>
    <property type="project" value="TreeGrafter"/>
</dbReference>
<dbReference type="AlphaFoldDB" id="A0A6G7WGI1"/>
<dbReference type="Gene3D" id="3.30.70.2970">
    <property type="entry name" value="Protein of unknown function (DUF541), domain 2"/>
    <property type="match status" value="1"/>
</dbReference>
<dbReference type="EMBL" id="CP049889">
    <property type="protein sequence ID" value="QIK51317.1"/>
    <property type="molecule type" value="Genomic_DNA"/>
</dbReference>
<accession>A0A6G7WGI1</accession>
<dbReference type="InterPro" id="IPR052022">
    <property type="entry name" value="26kDa_periplasmic_antigen"/>
</dbReference>
<evidence type="ECO:0000313" key="1">
    <source>
        <dbReference type="EMBL" id="QIK51317.1"/>
    </source>
</evidence>
<dbReference type="PANTHER" id="PTHR34387:SF2">
    <property type="entry name" value="SLR1258 PROTEIN"/>
    <property type="match status" value="1"/>
</dbReference>
<dbReference type="GeneID" id="94552458"/>
<protein>
    <submittedName>
        <fullName evidence="1">SIMPL domain-containing protein</fullName>
    </submittedName>
</protein>
<dbReference type="RefSeq" id="WP_166062371.1">
    <property type="nucleotide sequence ID" value="NZ_CP049889.1"/>
</dbReference>
<reference evidence="1 2" key="1">
    <citation type="journal article" date="2017" name="Int. J. Syst. Evol. Microbiol.">
        <title>Jeotgalibaca porci sp. nov. and Jeotgalibaca arthritidis sp. nov., isolated from pigs, and emended description of the genus Jeotgalibaca.</title>
        <authorList>
            <person name="Zamora L."/>
            <person name="Perez-Sancho M."/>
            <person name="Dominguez L."/>
            <person name="Fernandez-Garayzabal J.F."/>
            <person name="Vela A.I."/>
        </authorList>
    </citation>
    <scope>NUCLEOTIDE SEQUENCE [LARGE SCALE GENOMIC DNA]</scope>
    <source>
        <strain evidence="1 2">CCUG 69148</strain>
    </source>
</reference>
<gene>
    <name evidence="1" type="ORF">G7058_04150</name>
</gene>
<proteinExistence type="predicted"/>
<dbReference type="KEGG" id="jpo:G7058_04150"/>
<name>A0A6G7WGI1_9LACT</name>
<dbReference type="InterPro" id="IPR007497">
    <property type="entry name" value="SIMPL/DUF541"/>
</dbReference>
<evidence type="ECO:0000313" key="2">
    <source>
        <dbReference type="Proteomes" id="UP000501830"/>
    </source>
</evidence>
<sequence length="215" mass="24384">MNRTITITGVGQASVKPDQIVITLALETIDTDYEKTMQLAATAITAMNEAVHSIGFGEKDLKTTHFHIDTHYENYRDKNNDYKRRFVGYKCQHNLKLAFAYDTAHLSKVLTALAKTKIYPEITIAFTVKDQTAVSEQLLLYATENARQKATILARAAGAELGELLTIDYSWKDIYFHSPTHYQRDSRVMMEAAMPEIEPEDITVQDSVSFVWGIR</sequence>
<dbReference type="Proteomes" id="UP000501830">
    <property type="component" value="Chromosome"/>
</dbReference>